<comment type="subunit">
    <text evidence="3">Heterodimer of an alpha and a beta subunit.</text>
</comment>
<comment type="cofactor">
    <cofactor evidence="1">
        <name>FAD</name>
        <dbReference type="ChEBI" id="CHEBI:57692"/>
    </cofactor>
</comment>
<sequence>MDIVVCIKRVPAFGAQVPLTDDGLAVDTRHLGFTIGPHEECAVEEAVRLAAAHGGRVTVLTVGPEEAGEQLRYALAMGAHQGVLVDTGTTDLDPEATATAVLAGLADEPAPDLLLFGDASADAGHGQVGVRVALACGLPIVGGVTGIEAESGAVPENGAVAENGAVTENGATLRATRDTPGGTEVFGLSVPAAVAVKEGLNLPRYPTLPGRLKAKKAALRTVTCGPEPGGLRTLGLRRPADDRAGAIPLGRGADAAPAVVDVLAELGKV</sequence>
<dbReference type="Gene3D" id="3.40.50.620">
    <property type="entry name" value="HUPs"/>
    <property type="match status" value="1"/>
</dbReference>
<evidence type="ECO:0000259" key="7">
    <source>
        <dbReference type="SMART" id="SM00893"/>
    </source>
</evidence>
<comment type="caution">
    <text evidence="8">The sequence shown here is derived from an EMBL/GenBank/DDBJ whole genome shotgun (WGS) entry which is preliminary data.</text>
</comment>
<evidence type="ECO:0000256" key="4">
    <source>
        <dbReference type="ARBA" id="ARBA00022448"/>
    </source>
</evidence>
<evidence type="ECO:0000256" key="5">
    <source>
        <dbReference type="ARBA" id="ARBA00022982"/>
    </source>
</evidence>
<evidence type="ECO:0000256" key="6">
    <source>
        <dbReference type="ARBA" id="ARBA00025649"/>
    </source>
</evidence>
<evidence type="ECO:0000256" key="3">
    <source>
        <dbReference type="ARBA" id="ARBA00011355"/>
    </source>
</evidence>
<dbReference type="InterPro" id="IPR012255">
    <property type="entry name" value="ETF_b"/>
</dbReference>
<evidence type="ECO:0000256" key="1">
    <source>
        <dbReference type="ARBA" id="ARBA00001974"/>
    </source>
</evidence>
<organism evidence="8 9">
    <name type="scientific">Prauserella halophila</name>
    <dbReference type="NCBI Taxonomy" id="185641"/>
    <lineage>
        <taxon>Bacteria</taxon>
        <taxon>Bacillati</taxon>
        <taxon>Actinomycetota</taxon>
        <taxon>Actinomycetes</taxon>
        <taxon>Pseudonocardiales</taxon>
        <taxon>Pseudonocardiaceae</taxon>
        <taxon>Prauserella</taxon>
    </lineage>
</organism>
<dbReference type="InterPro" id="IPR014729">
    <property type="entry name" value="Rossmann-like_a/b/a_fold"/>
</dbReference>
<dbReference type="PIRSF" id="PIRSF000090">
    <property type="entry name" value="Beta-ETF"/>
    <property type="match status" value="1"/>
</dbReference>
<keyword evidence="4" id="KW-0813">Transport</keyword>
<comment type="similarity">
    <text evidence="2">Belongs to the ETF beta-subunit/FixA family.</text>
</comment>
<protein>
    <submittedName>
        <fullName evidence="8">Electron transfer flavoprotein subunit beta/FixA family protein</fullName>
    </submittedName>
</protein>
<evidence type="ECO:0000256" key="2">
    <source>
        <dbReference type="ARBA" id="ARBA00007557"/>
    </source>
</evidence>
<keyword evidence="9" id="KW-1185">Reference proteome</keyword>
<name>A0ABP4GJ99_9PSEU</name>
<proteinExistence type="inferred from homology"/>
<reference evidence="9" key="1">
    <citation type="journal article" date="2019" name="Int. J. Syst. Evol. Microbiol.">
        <title>The Global Catalogue of Microorganisms (GCM) 10K type strain sequencing project: providing services to taxonomists for standard genome sequencing and annotation.</title>
        <authorList>
            <consortium name="The Broad Institute Genomics Platform"/>
            <consortium name="The Broad Institute Genome Sequencing Center for Infectious Disease"/>
            <person name="Wu L."/>
            <person name="Ma J."/>
        </authorList>
    </citation>
    <scope>NUCLEOTIDE SEQUENCE [LARGE SCALE GENOMIC DNA]</scope>
    <source>
        <strain evidence="9">JCM 13023</strain>
    </source>
</reference>
<feature type="domain" description="Electron transfer flavoprotein alpha/beta-subunit N-terminal" evidence="7">
    <location>
        <begin position="23"/>
        <end position="222"/>
    </location>
</feature>
<comment type="function">
    <text evidence="6">The electron transfer flavoprotein serves as a specific electron acceptor for other dehydrogenases. It transfers the electrons to the main respiratory chain via ETF-ubiquinone oxidoreductase (ETF dehydrogenase).</text>
</comment>
<accession>A0ABP4GJ99</accession>
<dbReference type="SMART" id="SM00893">
    <property type="entry name" value="ETF"/>
    <property type="match status" value="1"/>
</dbReference>
<dbReference type="InterPro" id="IPR014730">
    <property type="entry name" value="ETF_a/b_N"/>
</dbReference>
<dbReference type="EMBL" id="BAAALN010000002">
    <property type="protein sequence ID" value="GAA1226718.1"/>
    <property type="molecule type" value="Genomic_DNA"/>
</dbReference>
<dbReference type="PANTHER" id="PTHR21294">
    <property type="entry name" value="ELECTRON TRANSFER FLAVOPROTEIN BETA-SUBUNIT"/>
    <property type="match status" value="1"/>
</dbReference>
<dbReference type="RefSeq" id="WP_253864857.1">
    <property type="nucleotide sequence ID" value="NZ_BAAALN010000002.1"/>
</dbReference>
<keyword evidence="5" id="KW-0249">Electron transport</keyword>
<dbReference type="PANTHER" id="PTHR21294:SF8">
    <property type="entry name" value="ELECTRON TRANSFER FLAVOPROTEIN SUBUNIT BETA"/>
    <property type="match status" value="1"/>
</dbReference>
<evidence type="ECO:0000313" key="8">
    <source>
        <dbReference type="EMBL" id="GAA1226718.1"/>
    </source>
</evidence>
<dbReference type="Proteomes" id="UP001500653">
    <property type="component" value="Unassembled WGS sequence"/>
</dbReference>
<dbReference type="SUPFAM" id="SSF52402">
    <property type="entry name" value="Adenine nucleotide alpha hydrolases-like"/>
    <property type="match status" value="1"/>
</dbReference>
<evidence type="ECO:0000313" key="9">
    <source>
        <dbReference type="Proteomes" id="UP001500653"/>
    </source>
</evidence>
<gene>
    <name evidence="8" type="ORF">GCM10009676_06000</name>
</gene>
<dbReference type="Pfam" id="PF01012">
    <property type="entry name" value="ETF"/>
    <property type="match status" value="1"/>
</dbReference>